<dbReference type="CDD" id="cd14847">
    <property type="entry name" value="DD-carboxypeptidase_like"/>
    <property type="match status" value="1"/>
</dbReference>
<dbReference type="EMBL" id="BAABFU010000002">
    <property type="protein sequence ID" value="GAA4349903.1"/>
    <property type="molecule type" value="Genomic_DNA"/>
</dbReference>
<keyword evidence="3" id="KW-1185">Reference proteome</keyword>
<dbReference type="InterPro" id="IPR052179">
    <property type="entry name" value="DD-CPase-like"/>
</dbReference>
<dbReference type="SUPFAM" id="SSF55166">
    <property type="entry name" value="Hedgehog/DD-peptidase"/>
    <property type="match status" value="1"/>
</dbReference>
<dbReference type="Proteomes" id="UP001501294">
    <property type="component" value="Unassembled WGS sequence"/>
</dbReference>
<dbReference type="InterPro" id="IPR009045">
    <property type="entry name" value="Zn_M74/Hedgehog-like"/>
</dbReference>
<dbReference type="RefSeq" id="WP_223578256.1">
    <property type="nucleotide sequence ID" value="NZ_BAABFU010000002.1"/>
</dbReference>
<dbReference type="InterPro" id="IPR003709">
    <property type="entry name" value="VanY-like_core_dom"/>
</dbReference>
<dbReference type="PANTHER" id="PTHR34385">
    <property type="entry name" value="D-ALANYL-D-ALANINE CARBOXYPEPTIDASE"/>
    <property type="match status" value="1"/>
</dbReference>
<dbReference type="Gene3D" id="3.30.1380.10">
    <property type="match status" value="1"/>
</dbReference>
<gene>
    <name evidence="2" type="ORF">GCM10023150_14860</name>
</gene>
<dbReference type="Pfam" id="PF02557">
    <property type="entry name" value="VanY"/>
    <property type="match status" value="1"/>
</dbReference>
<protein>
    <submittedName>
        <fullName evidence="2">M15 family metallopeptidase</fullName>
    </submittedName>
</protein>
<evidence type="ECO:0000313" key="2">
    <source>
        <dbReference type="EMBL" id="GAA4349903.1"/>
    </source>
</evidence>
<feature type="domain" description="D-alanyl-D-alanine carboxypeptidase-like core" evidence="1">
    <location>
        <begin position="38"/>
        <end position="190"/>
    </location>
</feature>
<evidence type="ECO:0000259" key="1">
    <source>
        <dbReference type="Pfam" id="PF02557"/>
    </source>
</evidence>
<reference evidence="3" key="1">
    <citation type="journal article" date="2019" name="Int. J. Syst. Evol. Microbiol.">
        <title>The Global Catalogue of Microorganisms (GCM) 10K type strain sequencing project: providing services to taxonomists for standard genome sequencing and annotation.</title>
        <authorList>
            <consortium name="The Broad Institute Genomics Platform"/>
            <consortium name="The Broad Institute Genome Sequencing Center for Infectious Disease"/>
            <person name="Wu L."/>
            <person name="Ma J."/>
        </authorList>
    </citation>
    <scope>NUCLEOTIDE SEQUENCE [LARGE SCALE GENOMIC DNA]</scope>
    <source>
        <strain evidence="3">JCM 17727</strain>
    </source>
</reference>
<proteinExistence type="predicted"/>
<organism evidence="2 3">
    <name type="scientific">Kangiella taiwanensis</name>
    <dbReference type="NCBI Taxonomy" id="1079179"/>
    <lineage>
        <taxon>Bacteria</taxon>
        <taxon>Pseudomonadati</taxon>
        <taxon>Pseudomonadota</taxon>
        <taxon>Gammaproteobacteria</taxon>
        <taxon>Kangiellales</taxon>
        <taxon>Kangiellaceae</taxon>
        <taxon>Kangiella</taxon>
    </lineage>
</organism>
<evidence type="ECO:0000313" key="3">
    <source>
        <dbReference type="Proteomes" id="UP001501294"/>
    </source>
</evidence>
<dbReference type="PANTHER" id="PTHR34385:SF1">
    <property type="entry name" value="PEPTIDOGLYCAN L-ALANYL-D-GLUTAMATE ENDOPEPTIDASE CWLK"/>
    <property type="match status" value="1"/>
</dbReference>
<accession>A0ABP8I286</accession>
<sequence length="237" mass="27361">MMPDNSMMTPEQLIGLNQDHLINIENNSELLGQTFQCHHEVLIPIAKLIRQSEMDGVPLRIVSSYRSFERQAEIWNNKFNNDVELNLRDGTTVQSFELTPQERVNAILHYSAIPGTSRHHWGTDFDVFDAASIDQGYEVKLTQEEFDEGGPCSNLDEWLDYNLEKFGFFKPYREDKGGVACEPWHISYKPIADKALEEFPVEFLKDILRQKDIGGKDHITSRLESLARKYVYTICSE</sequence>
<comment type="caution">
    <text evidence="2">The sequence shown here is derived from an EMBL/GenBank/DDBJ whole genome shotgun (WGS) entry which is preliminary data.</text>
</comment>
<name>A0ABP8I286_9GAMM</name>